<feature type="region of interest" description="Disordered" evidence="1">
    <location>
        <begin position="1"/>
        <end position="82"/>
    </location>
</feature>
<evidence type="ECO:0000313" key="2">
    <source>
        <dbReference type="EMBL" id="MBB5128107.1"/>
    </source>
</evidence>
<sequence length="82" mass="8761">MQILLDDGTQDVGYVSGGKGFDRQRNETLTPGDNGGPLLASPPTEERRRDTAADANPSRQKPTAPELVSAMGFFRSAGQRKG</sequence>
<comment type="caution">
    <text evidence="2">The sequence shown here is derived from an EMBL/GenBank/DDBJ whole genome shotgun (WGS) entry which is preliminary data.</text>
</comment>
<dbReference type="AlphaFoldDB" id="A0A7W8BR77"/>
<reference evidence="2 3" key="1">
    <citation type="submission" date="2020-08" db="EMBL/GenBank/DDBJ databases">
        <title>Genomic Encyclopedia of Type Strains, Phase III (KMG-III): the genomes of soil and plant-associated and newly described type strains.</title>
        <authorList>
            <person name="Whitman W."/>
        </authorList>
    </citation>
    <scope>NUCLEOTIDE SEQUENCE [LARGE SCALE GENOMIC DNA]</scope>
    <source>
        <strain evidence="2 3">CECT 3226</strain>
    </source>
</reference>
<dbReference type="Proteomes" id="UP000568022">
    <property type="component" value="Unassembled WGS sequence"/>
</dbReference>
<gene>
    <name evidence="2" type="ORF">FHS32_004879</name>
</gene>
<protein>
    <submittedName>
        <fullName evidence="2">Uncharacterized protein</fullName>
    </submittedName>
</protein>
<accession>A0A7W8BR77</accession>
<organism evidence="2 3">
    <name type="scientific">Streptomyces griseoloalbus</name>
    <dbReference type="NCBI Taxonomy" id="67303"/>
    <lineage>
        <taxon>Bacteria</taxon>
        <taxon>Bacillati</taxon>
        <taxon>Actinomycetota</taxon>
        <taxon>Actinomycetes</taxon>
        <taxon>Kitasatosporales</taxon>
        <taxon>Streptomycetaceae</taxon>
        <taxon>Streptomyces</taxon>
    </lineage>
</organism>
<keyword evidence="3" id="KW-1185">Reference proteome</keyword>
<evidence type="ECO:0000313" key="3">
    <source>
        <dbReference type="Proteomes" id="UP000568022"/>
    </source>
</evidence>
<evidence type="ECO:0000256" key="1">
    <source>
        <dbReference type="SAM" id="MobiDB-lite"/>
    </source>
</evidence>
<proteinExistence type="predicted"/>
<name>A0A7W8BR77_9ACTN</name>
<dbReference type="EMBL" id="JACHJE010000011">
    <property type="protein sequence ID" value="MBB5128107.1"/>
    <property type="molecule type" value="Genomic_DNA"/>
</dbReference>